<dbReference type="PRINTS" id="PR00786">
    <property type="entry name" value="NEPRILYSIN"/>
</dbReference>
<dbReference type="InterPro" id="IPR024079">
    <property type="entry name" value="MetalloPept_cat_dom_sf"/>
</dbReference>
<feature type="domain" description="Peptidase M13 C-terminal" evidence="3">
    <location>
        <begin position="269"/>
        <end position="478"/>
    </location>
</feature>
<dbReference type="GO" id="GO:0004222">
    <property type="term" value="F:metalloendopeptidase activity"/>
    <property type="evidence" value="ECO:0007669"/>
    <property type="project" value="InterPro"/>
</dbReference>
<organism evidence="4 5">
    <name type="scientific">Strongyloides papillosus</name>
    <name type="common">Intestinal threadworm</name>
    <dbReference type="NCBI Taxonomy" id="174720"/>
    <lineage>
        <taxon>Eukaryota</taxon>
        <taxon>Metazoa</taxon>
        <taxon>Ecdysozoa</taxon>
        <taxon>Nematoda</taxon>
        <taxon>Chromadorea</taxon>
        <taxon>Rhabditida</taxon>
        <taxon>Tylenchina</taxon>
        <taxon>Panagrolaimomorpha</taxon>
        <taxon>Strongyloidoidea</taxon>
        <taxon>Strongyloididae</taxon>
        <taxon>Strongyloides</taxon>
    </lineage>
</organism>
<dbReference type="SUPFAM" id="SSF55486">
    <property type="entry name" value="Metalloproteases ('zincins'), catalytic domain"/>
    <property type="match status" value="2"/>
</dbReference>
<dbReference type="AlphaFoldDB" id="A0A0N5B6V8"/>
<reference evidence="5" key="1">
    <citation type="submission" date="2017-02" db="UniProtKB">
        <authorList>
            <consortium name="WormBaseParasite"/>
        </authorList>
    </citation>
    <scope>IDENTIFICATION</scope>
</reference>
<dbReference type="PROSITE" id="PS51885">
    <property type="entry name" value="NEPRILYSIN"/>
    <property type="match status" value="1"/>
</dbReference>
<dbReference type="GO" id="GO:0016485">
    <property type="term" value="P:protein processing"/>
    <property type="evidence" value="ECO:0007669"/>
    <property type="project" value="TreeGrafter"/>
</dbReference>
<dbReference type="WBParaSite" id="SPAL_0000179400.1">
    <property type="protein sequence ID" value="SPAL_0000179400.1"/>
    <property type="gene ID" value="SPAL_0000179400"/>
</dbReference>
<feature type="signal peptide" evidence="2">
    <location>
        <begin position="1"/>
        <end position="18"/>
    </location>
</feature>
<protein>
    <submittedName>
        <fullName evidence="5">Peptidase_M13 domain-containing protein</fullName>
    </submittedName>
</protein>
<dbReference type="Proteomes" id="UP000046392">
    <property type="component" value="Unplaced"/>
</dbReference>
<dbReference type="PANTHER" id="PTHR11733">
    <property type="entry name" value="ZINC METALLOPROTEASE FAMILY M13 NEPRILYSIN-RELATED"/>
    <property type="match status" value="1"/>
</dbReference>
<dbReference type="GO" id="GO:0005886">
    <property type="term" value="C:plasma membrane"/>
    <property type="evidence" value="ECO:0007669"/>
    <property type="project" value="TreeGrafter"/>
</dbReference>
<evidence type="ECO:0000259" key="3">
    <source>
        <dbReference type="Pfam" id="PF01431"/>
    </source>
</evidence>
<evidence type="ECO:0000313" key="4">
    <source>
        <dbReference type="Proteomes" id="UP000046392"/>
    </source>
</evidence>
<dbReference type="Pfam" id="PF01431">
    <property type="entry name" value="Peptidase_M13"/>
    <property type="match status" value="1"/>
</dbReference>
<feature type="chain" id="PRO_5005893879" evidence="2">
    <location>
        <begin position="19"/>
        <end position="485"/>
    </location>
</feature>
<sequence>MNGFILILYSYAFFSVSSQVSRLEIEEALLRNVTASRSLLEYLDLDVNPCDNFYKFSCGEWIKFYQKIFGSQKNITIRNGIIKFDIFLEEFEEGKLNNQSKAINNIYNLRRQCNELPEAKIAKCQSEISKFGKYALGVVFINNIRLRSLKTDEYNKIEDMAARIKDEFKLLIDEKKDIFDEEARNNFLFKLDKMKFKKDIYLQDSSYVEFMEFCYKIILKKFESKPIQYVLDFSRNLGKNTLKGDDKWNRCIKTLLRADKYIGSNVYPNAYYYSKENSFSINADSLNEPSFSLYYPMSLNYGYVGATIGHEITHAFDNENYNRTLKGDNKNEFNVTQMSVKNWEEKIKCFVEQYGMQKESITNIKINGILTLSENIADNGGLKLAHRAYMKWLQNNGGEDIEVPGFEKFTNEQLLFISFGRKFCEYSSKDRLEEQIKTDEHTPSEIRTNVALSNYKPFSDAFNCPVNSKMNPEDKCELWKIQNQF</sequence>
<dbReference type="PANTHER" id="PTHR11733:SF167">
    <property type="entry name" value="FI17812P1-RELATED"/>
    <property type="match status" value="1"/>
</dbReference>
<accession>A0A0N5B6V8</accession>
<name>A0A0N5B6V8_STREA</name>
<evidence type="ECO:0000256" key="1">
    <source>
        <dbReference type="ARBA" id="ARBA00007357"/>
    </source>
</evidence>
<proteinExistence type="inferred from homology"/>
<dbReference type="InterPro" id="IPR000718">
    <property type="entry name" value="Peptidase_M13"/>
</dbReference>
<dbReference type="InterPro" id="IPR018497">
    <property type="entry name" value="Peptidase_M13_C"/>
</dbReference>
<evidence type="ECO:0000256" key="2">
    <source>
        <dbReference type="SAM" id="SignalP"/>
    </source>
</evidence>
<dbReference type="Gene3D" id="3.40.390.10">
    <property type="entry name" value="Collagenase (Catalytic Domain)"/>
    <property type="match status" value="2"/>
</dbReference>
<comment type="similarity">
    <text evidence="1">Belongs to the peptidase M13 family.</text>
</comment>
<dbReference type="CDD" id="cd08662">
    <property type="entry name" value="M13"/>
    <property type="match status" value="1"/>
</dbReference>
<keyword evidence="4" id="KW-1185">Reference proteome</keyword>
<keyword evidence="2" id="KW-0732">Signal</keyword>
<evidence type="ECO:0000313" key="5">
    <source>
        <dbReference type="WBParaSite" id="SPAL_0000179400.1"/>
    </source>
</evidence>